<dbReference type="OrthoDB" id="9805475at2"/>
<dbReference type="EMBL" id="JGZE01000010">
    <property type="protein sequence ID" value="KFI77096.1"/>
    <property type="molecule type" value="Genomic_DNA"/>
</dbReference>
<feature type="binding site" evidence="9">
    <location>
        <position position="188"/>
    </location>
    <ligand>
        <name>Mg(2+)</name>
        <dbReference type="ChEBI" id="CHEBI:18420"/>
    </ligand>
</feature>
<dbReference type="GO" id="GO:0051301">
    <property type="term" value="P:cell division"/>
    <property type="evidence" value="ECO:0007669"/>
    <property type="project" value="UniProtKB-KW"/>
</dbReference>
<dbReference type="eggNOG" id="COG0472">
    <property type="taxonomic scope" value="Bacteria"/>
</dbReference>
<evidence type="ECO:0000313" key="10">
    <source>
        <dbReference type="EMBL" id="KFI77096.1"/>
    </source>
</evidence>
<comment type="function">
    <text evidence="7">Catalyzes the initial step of the lipid cycle reactions in the biosynthesis of the cell wall peptidoglycan: transfers peptidoglycan precursor phospho-MurNAc-pentapeptide from UDP-MurNAc-pentapeptide onto the lipid carrier undecaprenyl phosphate, yielding undecaprenyl-pyrophosphoryl-MurNAc-pentapeptide, known as lipid I.</text>
</comment>
<dbReference type="AlphaFoldDB" id="A0A087C1E6"/>
<comment type="similarity">
    <text evidence="2 7">Belongs to the glycosyltransferase 4 family. MraY subfamily.</text>
</comment>
<dbReference type="Proteomes" id="UP000029082">
    <property type="component" value="Unassembled WGS sequence"/>
</dbReference>
<feature type="transmembrane region" description="Helical" evidence="7">
    <location>
        <begin position="192"/>
        <end position="214"/>
    </location>
</feature>
<evidence type="ECO:0000256" key="1">
    <source>
        <dbReference type="ARBA" id="ARBA00004141"/>
    </source>
</evidence>
<keyword evidence="6 7" id="KW-0472">Membrane</keyword>
<evidence type="ECO:0000256" key="4">
    <source>
        <dbReference type="ARBA" id="ARBA00022692"/>
    </source>
</evidence>
<evidence type="ECO:0000256" key="8">
    <source>
        <dbReference type="NCBIfam" id="TIGR00445"/>
    </source>
</evidence>
<feature type="transmembrane region" description="Helical" evidence="7">
    <location>
        <begin position="336"/>
        <end position="357"/>
    </location>
</feature>
<evidence type="ECO:0000256" key="5">
    <source>
        <dbReference type="ARBA" id="ARBA00022989"/>
    </source>
</evidence>
<feature type="transmembrane region" description="Helical" evidence="7">
    <location>
        <begin position="48"/>
        <end position="70"/>
    </location>
</feature>
<evidence type="ECO:0000256" key="6">
    <source>
        <dbReference type="ARBA" id="ARBA00023136"/>
    </source>
</evidence>
<gene>
    <name evidence="7" type="primary">mraY</name>
    <name evidence="10" type="ORF">BMON_0656</name>
</gene>
<feature type="transmembrane region" description="Helical" evidence="7">
    <location>
        <begin position="286"/>
        <end position="309"/>
    </location>
</feature>
<feature type="transmembrane region" description="Helical" evidence="7">
    <location>
        <begin position="261"/>
        <end position="280"/>
    </location>
</feature>
<dbReference type="PROSITE" id="PS01348">
    <property type="entry name" value="MRAY_2"/>
    <property type="match status" value="1"/>
</dbReference>
<dbReference type="STRING" id="1437603.GCA_000771525_00262"/>
<keyword evidence="4 7" id="KW-0812">Transmembrane</keyword>
<dbReference type="PANTHER" id="PTHR22926:SF5">
    <property type="entry name" value="PHOSPHO-N-ACETYLMURAMOYL-PENTAPEPTIDE-TRANSFERASE HOMOLOG"/>
    <property type="match status" value="1"/>
</dbReference>
<dbReference type="GO" id="GO:0046872">
    <property type="term" value="F:metal ion binding"/>
    <property type="evidence" value="ECO:0007669"/>
    <property type="project" value="UniProtKB-KW"/>
</dbReference>
<dbReference type="GO" id="GO:0009252">
    <property type="term" value="P:peptidoglycan biosynthetic process"/>
    <property type="evidence" value="ECO:0007669"/>
    <property type="project" value="UniProtKB-UniRule"/>
</dbReference>
<dbReference type="GeneID" id="93093810"/>
<dbReference type="InterPro" id="IPR000715">
    <property type="entry name" value="Glycosyl_transferase_4"/>
</dbReference>
<protein>
    <recommendedName>
        <fullName evidence="7 8">Phospho-N-acetylmuramoyl-pentapeptide-transferase</fullName>
        <ecNumber evidence="7 8">2.7.8.13</ecNumber>
    </recommendedName>
    <alternativeName>
        <fullName evidence="7">UDP-MurNAc-pentapeptide phosphotransferase</fullName>
    </alternativeName>
</protein>
<dbReference type="EC" id="2.7.8.13" evidence="7 8"/>
<dbReference type="NCBIfam" id="TIGR00445">
    <property type="entry name" value="mraY"/>
    <property type="match status" value="1"/>
</dbReference>
<evidence type="ECO:0000256" key="2">
    <source>
        <dbReference type="ARBA" id="ARBA00005583"/>
    </source>
</evidence>
<comment type="catalytic activity">
    <reaction evidence="7">
        <text>UDP-N-acetyl-alpha-D-muramoyl-L-alanyl-gamma-D-glutamyl-meso-2,6-diaminopimeloyl-D-alanyl-D-alanine + di-trans,octa-cis-undecaprenyl phosphate = di-trans,octa-cis-undecaprenyl diphospho-N-acetyl-alpha-D-muramoyl-L-alanyl-D-glutamyl-meso-2,6-diaminopimeloyl-D-alanyl-D-alanine + UMP</text>
        <dbReference type="Rhea" id="RHEA:28386"/>
        <dbReference type="ChEBI" id="CHEBI:57865"/>
        <dbReference type="ChEBI" id="CHEBI:60392"/>
        <dbReference type="ChEBI" id="CHEBI:61386"/>
        <dbReference type="ChEBI" id="CHEBI:61387"/>
        <dbReference type="EC" id="2.7.8.13"/>
    </reaction>
</comment>
<dbReference type="InterPro" id="IPR003524">
    <property type="entry name" value="PNAcMuramoyl-5peptid_Trfase"/>
</dbReference>
<keyword evidence="7" id="KW-0961">Cell wall biogenesis/degradation</keyword>
<name>A0A087C1E6_9BIFI</name>
<dbReference type="GO" id="GO:0005886">
    <property type="term" value="C:plasma membrane"/>
    <property type="evidence" value="ECO:0007669"/>
    <property type="project" value="UniProtKB-SubCell"/>
</dbReference>
<sequence>MISLIIGILVSLAVIALGTPLLIRVIHRLHYGQYIRQDGPQSHLVKRGTPIMGGLVIVLATILGWASSAIYRYVTKGDMPSASALLVLFAMVAMGSLGFIDDFAKVRKKQSMGLSVTDKFVGQFVLATVYAVLALVIPTKSGFPSAQPGMSFIERPFLSFDFAGRTVAMILFVIWVNFLMTAWSNAVNLTDGLDGLAAGSSMIAFAGYALIAFWESYHLLHSGHSGFAYAVSDPLDLSIIAVCAAVACFGFLWFNSNPATIFMGDTGSLALGGLFAALSIATHTEFLALIIGGLFVVETLSDVIQVGCFKLTHKRVFKMAPIHHHFELLGWNESKVVVRFWMIELLFVLIGVMVFYADWASRSGLLF</sequence>
<dbReference type="PANTHER" id="PTHR22926">
    <property type="entry name" value="PHOSPHO-N-ACETYLMURAMOYL-PENTAPEPTIDE-TRANSFERASE"/>
    <property type="match status" value="1"/>
</dbReference>
<organism evidence="10 11">
    <name type="scientific">Bifidobacterium mongoliense DSM 21395</name>
    <dbReference type="NCBI Taxonomy" id="1437603"/>
    <lineage>
        <taxon>Bacteria</taxon>
        <taxon>Bacillati</taxon>
        <taxon>Actinomycetota</taxon>
        <taxon>Actinomycetes</taxon>
        <taxon>Bifidobacteriales</taxon>
        <taxon>Bifidobacteriaceae</taxon>
        <taxon>Bifidobacterium</taxon>
    </lineage>
</organism>
<evidence type="ECO:0000256" key="7">
    <source>
        <dbReference type="HAMAP-Rule" id="MF_00038"/>
    </source>
</evidence>
<evidence type="ECO:0000256" key="9">
    <source>
        <dbReference type="PIRSR" id="PIRSR600715-1"/>
    </source>
</evidence>
<dbReference type="GO" id="GO:0071555">
    <property type="term" value="P:cell wall organization"/>
    <property type="evidence" value="ECO:0007669"/>
    <property type="project" value="UniProtKB-KW"/>
</dbReference>
<reference evidence="10 11" key="1">
    <citation type="submission" date="2014-03" db="EMBL/GenBank/DDBJ databases">
        <title>Genomics of Bifidobacteria.</title>
        <authorList>
            <person name="Ventura M."/>
            <person name="Milani C."/>
            <person name="Lugli G.A."/>
        </authorList>
    </citation>
    <scope>NUCLEOTIDE SEQUENCE [LARGE SCALE GENOMIC DNA]</scope>
    <source>
        <strain evidence="10 11">DSM 21395</strain>
    </source>
</reference>
<accession>A0A087C1E6</accession>
<dbReference type="InterPro" id="IPR018480">
    <property type="entry name" value="PNAcMuramoyl-5peptid_Trfase_CS"/>
</dbReference>
<keyword evidence="5 7" id="KW-1133">Transmembrane helix</keyword>
<keyword evidence="7 9" id="KW-0479">Metal-binding</keyword>
<keyword evidence="7" id="KW-0133">Cell shape</keyword>
<keyword evidence="7 9" id="KW-0460">Magnesium</keyword>
<evidence type="ECO:0000256" key="3">
    <source>
        <dbReference type="ARBA" id="ARBA00022679"/>
    </source>
</evidence>
<comment type="subcellular location">
    <subcellularLocation>
        <location evidence="7">Cell membrane</location>
        <topology evidence="7">Multi-pass membrane protein</topology>
    </subcellularLocation>
    <subcellularLocation>
        <location evidence="1">Membrane</location>
        <topology evidence="1">Multi-pass membrane protein</topology>
    </subcellularLocation>
</comment>
<feature type="binding site" evidence="9">
    <location>
        <position position="265"/>
    </location>
    <ligand>
        <name>Mg(2+)</name>
        <dbReference type="ChEBI" id="CHEBI:18420"/>
    </ligand>
</feature>
<feature type="transmembrane region" description="Helical" evidence="7">
    <location>
        <begin position="6"/>
        <end position="27"/>
    </location>
</feature>
<keyword evidence="7" id="KW-1003">Cell membrane</keyword>
<keyword evidence="7" id="KW-0132">Cell division</keyword>
<feature type="transmembrane region" description="Helical" evidence="7">
    <location>
        <begin position="157"/>
        <end position="180"/>
    </location>
</feature>
<comment type="cofactor">
    <cofactor evidence="7 9">
        <name>Mg(2+)</name>
        <dbReference type="ChEBI" id="CHEBI:18420"/>
    </cofactor>
</comment>
<feature type="transmembrane region" description="Helical" evidence="7">
    <location>
        <begin position="82"/>
        <end position="100"/>
    </location>
</feature>
<comment type="caution">
    <text evidence="10">The sequence shown here is derived from an EMBL/GenBank/DDBJ whole genome shotgun (WGS) entry which is preliminary data.</text>
</comment>
<evidence type="ECO:0000313" key="11">
    <source>
        <dbReference type="Proteomes" id="UP000029082"/>
    </source>
</evidence>
<dbReference type="GO" id="GO:0008963">
    <property type="term" value="F:phospho-N-acetylmuramoyl-pentapeptide-transferase activity"/>
    <property type="evidence" value="ECO:0007669"/>
    <property type="project" value="UniProtKB-UniRule"/>
</dbReference>
<dbReference type="CDD" id="cd06852">
    <property type="entry name" value="GT_MraY"/>
    <property type="match status" value="1"/>
</dbReference>
<comment type="pathway">
    <text evidence="7">Cell wall biogenesis; peptidoglycan biosynthesis.</text>
</comment>
<dbReference type="RefSeq" id="WP_033511227.1">
    <property type="nucleotide sequence ID" value="NZ_JDUO01000001.1"/>
</dbReference>
<dbReference type="Pfam" id="PF00953">
    <property type="entry name" value="Glycos_transf_4"/>
    <property type="match status" value="1"/>
</dbReference>
<proteinExistence type="inferred from homology"/>
<dbReference type="HAMAP" id="MF_00038">
    <property type="entry name" value="MraY"/>
    <property type="match status" value="1"/>
</dbReference>
<dbReference type="UniPathway" id="UPA00219"/>
<dbReference type="GO" id="GO:0008360">
    <property type="term" value="P:regulation of cell shape"/>
    <property type="evidence" value="ECO:0007669"/>
    <property type="project" value="UniProtKB-KW"/>
</dbReference>
<keyword evidence="11" id="KW-1185">Reference proteome</keyword>
<feature type="transmembrane region" description="Helical" evidence="7">
    <location>
        <begin position="120"/>
        <end position="137"/>
    </location>
</feature>
<keyword evidence="7" id="KW-0573">Peptidoglycan synthesis</keyword>
<feature type="transmembrane region" description="Helical" evidence="7">
    <location>
        <begin position="234"/>
        <end position="254"/>
    </location>
</feature>
<keyword evidence="7" id="KW-0131">Cell cycle</keyword>
<keyword evidence="3 7" id="KW-0808">Transferase</keyword>
<dbReference type="GO" id="GO:0051992">
    <property type="term" value="F:UDP-N-acetylmuramoyl-L-alanyl-D-glutamyl-meso-2,6-diaminopimelyl-D-alanyl-D-alanine:undecaprenyl-phosphate transferase activity"/>
    <property type="evidence" value="ECO:0007669"/>
    <property type="project" value="RHEA"/>
</dbReference>